<feature type="region of interest" description="Disordered" evidence="1">
    <location>
        <begin position="470"/>
        <end position="493"/>
    </location>
</feature>
<evidence type="ECO:0000256" key="1">
    <source>
        <dbReference type="SAM" id="MobiDB-lite"/>
    </source>
</evidence>
<feature type="region of interest" description="Disordered" evidence="1">
    <location>
        <begin position="112"/>
        <end position="157"/>
    </location>
</feature>
<dbReference type="Proteomes" id="UP000011083">
    <property type="component" value="Unassembled WGS sequence"/>
</dbReference>
<dbReference type="STRING" id="1257118.L8GUQ3"/>
<dbReference type="InterPro" id="IPR051468">
    <property type="entry name" value="Fungal_SecMetab_SDRs"/>
</dbReference>
<accession>L8GUQ3</accession>
<dbReference type="GeneID" id="14917566"/>
<evidence type="ECO:0000313" key="3">
    <source>
        <dbReference type="Proteomes" id="UP000011083"/>
    </source>
</evidence>
<gene>
    <name evidence="2" type="ORF">ACA1_043300</name>
</gene>
<dbReference type="Pfam" id="PF00106">
    <property type="entry name" value="adh_short"/>
    <property type="match status" value="1"/>
</dbReference>
<proteinExistence type="predicted"/>
<dbReference type="OrthoDB" id="20658at2759"/>
<dbReference type="InterPro" id="IPR036291">
    <property type="entry name" value="NAD(P)-bd_dom_sf"/>
</dbReference>
<dbReference type="PANTHER" id="PTHR43544">
    <property type="entry name" value="SHORT-CHAIN DEHYDROGENASE/REDUCTASE"/>
    <property type="match status" value="1"/>
</dbReference>
<name>L8GUQ3_ACACF</name>
<dbReference type="GO" id="GO:0005737">
    <property type="term" value="C:cytoplasm"/>
    <property type="evidence" value="ECO:0007669"/>
    <property type="project" value="TreeGrafter"/>
</dbReference>
<dbReference type="SUPFAM" id="SSF51735">
    <property type="entry name" value="NAD(P)-binding Rossmann-fold domains"/>
    <property type="match status" value="1"/>
</dbReference>
<reference evidence="2 3" key="1">
    <citation type="journal article" date="2013" name="Genome Biol.">
        <title>Genome of Acanthamoeba castellanii highlights extensive lateral gene transfer and early evolution of tyrosine kinase signaling.</title>
        <authorList>
            <person name="Clarke M."/>
            <person name="Lohan A.J."/>
            <person name="Liu B."/>
            <person name="Lagkouvardos I."/>
            <person name="Roy S."/>
            <person name="Zafar N."/>
            <person name="Bertelli C."/>
            <person name="Schilde C."/>
            <person name="Kianianmomeni A."/>
            <person name="Burglin T.R."/>
            <person name="Frech C."/>
            <person name="Turcotte B."/>
            <person name="Kopec K.O."/>
            <person name="Synnott J.M."/>
            <person name="Choo C."/>
            <person name="Paponov I."/>
            <person name="Finkler A."/>
            <person name="Soon Heng Tan C."/>
            <person name="Hutchins A.P."/>
            <person name="Weinmeier T."/>
            <person name="Rattei T."/>
            <person name="Chu J.S."/>
            <person name="Gimenez G."/>
            <person name="Irimia M."/>
            <person name="Rigden D.J."/>
            <person name="Fitzpatrick D.A."/>
            <person name="Lorenzo-Morales J."/>
            <person name="Bateman A."/>
            <person name="Chiu C.H."/>
            <person name="Tang P."/>
            <person name="Hegemann P."/>
            <person name="Fromm H."/>
            <person name="Raoult D."/>
            <person name="Greub G."/>
            <person name="Miranda-Saavedra D."/>
            <person name="Chen N."/>
            <person name="Nash P."/>
            <person name="Ginger M.L."/>
            <person name="Horn M."/>
            <person name="Schaap P."/>
            <person name="Caler L."/>
            <person name="Loftus B."/>
        </authorList>
    </citation>
    <scope>NUCLEOTIDE SEQUENCE [LARGE SCALE GENOMIC DNA]</scope>
    <source>
        <strain evidence="2 3">Neff</strain>
    </source>
</reference>
<dbReference type="PANTHER" id="PTHR43544:SF2">
    <property type="entry name" value="OXIDOREDUCTASE"/>
    <property type="match status" value="1"/>
</dbReference>
<dbReference type="VEuPathDB" id="AmoebaDB:ACA1_043300"/>
<evidence type="ECO:0000313" key="2">
    <source>
        <dbReference type="EMBL" id="ELR16919.1"/>
    </source>
</evidence>
<sequence>MAWRWISSEPCGAPIFESIQKLGVMWTEAEQDYHVTTVPTWRKGGAGLQLACARERLRLETANREAAERRLTAAQSLLARLLPSCRPQAATLCDRLEGEEKAMLQELMCKEDQAAPQSEQLPHHDPQPRPYAPGTQPEEREQEQQRQQQRPADNNFTNDEWSSCVKVLRLIASNVRLFTDHIVQLAFARRIFLRMVELEQSRELPLVPKAAGGVNRRLDLALMRSTELRKRHIEDIERLKRELPSAFEFSYNRPAIEWISEENGFAAVGDTLSGQCDEVRADNVSSGLDPTGQFFATERIMPAECMICHASYHRVHIFYGDKFCPACSQLNWTKRNATADLTGRLALVTGGRIKIGLETALILLRCGATVYEKDFGAWKDRLHILMADFRDIRAVEALVEYLSSHLPRLDIIINNAAQTIARPAQFYEYLRPTEAKPNSLLPPQQRELLTSEWNDGRYAATAGALTWRRDEVVAPTEGGDDSKDDDYDESGAMQGRQRVFPLGVLTSEGEQVDLREKNSWSLHLDEVSTREFLEVQAVNAIAPFLINGRLRGLMKRSPPLASDGSGAATPEAKFIVNAALNMMTRTSGPDYAADGIYMTSVDTGWVTDENPWPVRLESGFCPPLDCKDGAARVVDPILTAIRGEVSEPAFGLFFKDYKIAHW</sequence>
<organism evidence="2 3">
    <name type="scientific">Acanthamoeba castellanii (strain ATCC 30010 / Neff)</name>
    <dbReference type="NCBI Taxonomy" id="1257118"/>
    <lineage>
        <taxon>Eukaryota</taxon>
        <taxon>Amoebozoa</taxon>
        <taxon>Discosea</taxon>
        <taxon>Longamoebia</taxon>
        <taxon>Centramoebida</taxon>
        <taxon>Acanthamoebidae</taxon>
        <taxon>Acanthamoeba</taxon>
    </lineage>
</organism>
<dbReference type="AlphaFoldDB" id="L8GUQ3"/>
<dbReference type="KEGG" id="acan:ACA1_043300"/>
<dbReference type="InterPro" id="IPR002347">
    <property type="entry name" value="SDR_fam"/>
</dbReference>
<dbReference type="RefSeq" id="XP_004338932.1">
    <property type="nucleotide sequence ID" value="XM_004338884.1"/>
</dbReference>
<protein>
    <submittedName>
        <fullName evidence="2">Shortchain dehydrogenase</fullName>
    </submittedName>
</protein>
<feature type="compositionally biased region" description="Acidic residues" evidence="1">
    <location>
        <begin position="478"/>
        <end position="489"/>
    </location>
</feature>
<dbReference type="GO" id="GO:0016491">
    <property type="term" value="F:oxidoreductase activity"/>
    <property type="evidence" value="ECO:0007669"/>
    <property type="project" value="TreeGrafter"/>
</dbReference>
<dbReference type="Gene3D" id="3.40.50.720">
    <property type="entry name" value="NAD(P)-binding Rossmann-like Domain"/>
    <property type="match status" value="1"/>
</dbReference>
<keyword evidence="3" id="KW-1185">Reference proteome</keyword>
<dbReference type="EMBL" id="KB007981">
    <property type="protein sequence ID" value="ELR16919.1"/>
    <property type="molecule type" value="Genomic_DNA"/>
</dbReference>